<dbReference type="AlphaFoldDB" id="A0A6G3MFV2"/>
<keyword evidence="4 7" id="KW-0853">WD repeat</keyword>
<evidence type="ECO:0000256" key="7">
    <source>
        <dbReference type="PROSITE-ProRule" id="PRU00221"/>
    </source>
</evidence>
<reference evidence="9" key="1">
    <citation type="submission" date="2018-11" db="EMBL/GenBank/DDBJ databases">
        <title>Henneguya salminicola genome and transcriptome.</title>
        <authorList>
            <person name="Yahalomi D."/>
            <person name="Atkinson S.D."/>
            <person name="Neuhof M."/>
            <person name="Chang E.S."/>
            <person name="Philippe H."/>
            <person name="Cartwright P."/>
            <person name="Bartholomew J.L."/>
            <person name="Huchon D."/>
        </authorList>
    </citation>
    <scope>NUCLEOTIDE SEQUENCE</scope>
    <source>
        <strain evidence="9">Hz1</strain>
        <tissue evidence="9">Whole</tissue>
    </source>
</reference>
<keyword evidence="6" id="KW-0539">Nucleus</keyword>
<dbReference type="PANTHER" id="PTHR17605:SF0">
    <property type="entry name" value="RIBOSOME BIOGENESIS PROTEIN BOP1"/>
    <property type="match status" value="1"/>
</dbReference>
<keyword evidence="3" id="KW-0698">rRNA processing</keyword>
<evidence type="ECO:0000256" key="2">
    <source>
        <dbReference type="ARBA" id="ARBA00022517"/>
    </source>
</evidence>
<accession>A0A6G3MFV2</accession>
<keyword evidence="5" id="KW-0677">Repeat</keyword>
<dbReference type="SMART" id="SM00320">
    <property type="entry name" value="WD40"/>
    <property type="match status" value="1"/>
</dbReference>
<dbReference type="GO" id="GO:0043021">
    <property type="term" value="F:ribonucleoprotein complex binding"/>
    <property type="evidence" value="ECO:0007669"/>
    <property type="project" value="TreeGrafter"/>
</dbReference>
<dbReference type="SUPFAM" id="SSF50978">
    <property type="entry name" value="WD40 repeat-like"/>
    <property type="match status" value="1"/>
</dbReference>
<evidence type="ECO:0000256" key="3">
    <source>
        <dbReference type="ARBA" id="ARBA00022552"/>
    </source>
</evidence>
<evidence type="ECO:0000256" key="5">
    <source>
        <dbReference type="ARBA" id="ARBA00022737"/>
    </source>
</evidence>
<name>A0A6G3MFV2_HENSL</name>
<dbReference type="InterPro" id="IPR015943">
    <property type="entry name" value="WD40/YVTN_repeat-like_dom_sf"/>
</dbReference>
<feature type="domain" description="BOP1 N-terminal" evidence="8">
    <location>
        <begin position="1"/>
        <end position="240"/>
    </location>
</feature>
<dbReference type="InterPro" id="IPR036322">
    <property type="entry name" value="WD40_repeat_dom_sf"/>
</dbReference>
<dbReference type="PROSITE" id="PS50082">
    <property type="entry name" value="WD_REPEATS_2"/>
    <property type="match status" value="1"/>
</dbReference>
<comment type="subcellular location">
    <subcellularLocation>
        <location evidence="1">Nucleus</location>
        <location evidence="1">Nucleolus</location>
    </subcellularLocation>
</comment>
<keyword evidence="2" id="KW-0690">Ribosome biogenesis</keyword>
<dbReference type="PROSITE" id="PS50294">
    <property type="entry name" value="WD_REPEATS_REGION"/>
    <property type="match status" value="1"/>
</dbReference>
<dbReference type="InterPro" id="IPR012953">
    <property type="entry name" value="BOP1_N_dom"/>
</dbReference>
<organism evidence="9">
    <name type="scientific">Henneguya salminicola</name>
    <name type="common">Myxosporean</name>
    <dbReference type="NCBI Taxonomy" id="69463"/>
    <lineage>
        <taxon>Eukaryota</taxon>
        <taxon>Metazoa</taxon>
        <taxon>Cnidaria</taxon>
        <taxon>Myxozoa</taxon>
        <taxon>Myxosporea</taxon>
        <taxon>Bivalvulida</taxon>
        <taxon>Platysporina</taxon>
        <taxon>Myxobolidae</taxon>
        <taxon>Henneguya</taxon>
    </lineage>
</organism>
<dbReference type="SMART" id="SM01035">
    <property type="entry name" value="BOP1NT"/>
    <property type="match status" value="1"/>
</dbReference>
<dbReference type="EMBL" id="GHBP01001713">
    <property type="protein sequence ID" value="NDJ92851.1"/>
    <property type="molecule type" value="Transcribed_RNA"/>
</dbReference>
<dbReference type="PANTHER" id="PTHR17605">
    <property type="entry name" value="RIBOSOME BIOGENESIS PROTEIN BOP1 BLOCK OF PROLIFERATION 1 PROTEIN"/>
    <property type="match status" value="1"/>
</dbReference>
<sequence>MNKIDDFLYQKDNPDGGISIYNPGTKKYEVLNDEEIDLVEKLRQGTFTDPNYNPYSEYIDYFTGQILQLPINCMPEPKSRFVASASENRKILKLIVAIRKGLKQNKTPDNKIKKYSDIWSSISDTYISKNNKKRLNMNWRAPKPPLPSTYESYHPPLEYLPDNEELNEWNSLNNEQKRAKFIPSTYKCLRHVPYYDLISQNYDRCLDLYMAPRKRKMITNIDPDDLLPQIPDPQSLRPFPSWESIVFTGHNSRVTCISVHRSGELLVSGDASGLVIVWEHMGVELKRYQFKSPITAIEWNPRIDLFIITVAL</sequence>
<dbReference type="GO" id="GO:0030687">
    <property type="term" value="C:preribosome, large subunit precursor"/>
    <property type="evidence" value="ECO:0007669"/>
    <property type="project" value="TreeGrafter"/>
</dbReference>
<evidence type="ECO:0000256" key="6">
    <source>
        <dbReference type="ARBA" id="ARBA00023242"/>
    </source>
</evidence>
<evidence type="ECO:0000259" key="8">
    <source>
        <dbReference type="SMART" id="SM01035"/>
    </source>
</evidence>
<evidence type="ECO:0000313" key="9">
    <source>
        <dbReference type="EMBL" id="NDJ92851.1"/>
    </source>
</evidence>
<protein>
    <submittedName>
        <fullName evidence="9">Ribosome biogenesis protein bop1-A (Trinotate prediction)</fullName>
    </submittedName>
</protein>
<dbReference type="Pfam" id="PF00400">
    <property type="entry name" value="WD40"/>
    <property type="match status" value="1"/>
</dbReference>
<dbReference type="GO" id="GO:0000463">
    <property type="term" value="P:maturation of LSU-rRNA from tricistronic rRNA transcript (SSU-rRNA, 5.8S rRNA, LSU-rRNA)"/>
    <property type="evidence" value="ECO:0007669"/>
    <property type="project" value="TreeGrafter"/>
</dbReference>
<dbReference type="InterPro" id="IPR001680">
    <property type="entry name" value="WD40_rpt"/>
</dbReference>
<evidence type="ECO:0000256" key="1">
    <source>
        <dbReference type="ARBA" id="ARBA00004604"/>
    </source>
</evidence>
<dbReference type="GO" id="GO:0070545">
    <property type="term" value="C:PeBoW complex"/>
    <property type="evidence" value="ECO:0007669"/>
    <property type="project" value="TreeGrafter"/>
</dbReference>
<dbReference type="InterPro" id="IPR028598">
    <property type="entry name" value="BOP1/Erb1"/>
</dbReference>
<feature type="repeat" description="WD" evidence="7">
    <location>
        <begin position="247"/>
        <end position="279"/>
    </location>
</feature>
<proteinExistence type="predicted"/>
<evidence type="ECO:0000256" key="4">
    <source>
        <dbReference type="ARBA" id="ARBA00022574"/>
    </source>
</evidence>
<dbReference type="Pfam" id="PF08145">
    <property type="entry name" value="BOP1NT"/>
    <property type="match status" value="1"/>
</dbReference>
<dbReference type="Gene3D" id="2.130.10.10">
    <property type="entry name" value="YVTN repeat-like/Quinoprotein amine dehydrogenase"/>
    <property type="match status" value="1"/>
</dbReference>